<feature type="compositionally biased region" description="Basic and acidic residues" evidence="1">
    <location>
        <begin position="76"/>
        <end position="86"/>
    </location>
</feature>
<proteinExistence type="predicted"/>
<reference evidence="2 3" key="1">
    <citation type="submission" date="2019-03" db="EMBL/GenBank/DDBJ databases">
        <title>Genomic Encyclopedia of Type Strains, Phase IV (KMG-IV): sequencing the most valuable type-strain genomes for metagenomic binning, comparative biology and taxonomic classification.</title>
        <authorList>
            <person name="Goeker M."/>
        </authorList>
    </citation>
    <scope>NUCLEOTIDE SEQUENCE [LARGE SCALE GENOMIC DNA]</scope>
    <source>
        <strain evidence="2 3">DSM 103792</strain>
    </source>
</reference>
<gene>
    <name evidence="2" type="ORF">EV696_10822</name>
</gene>
<evidence type="ECO:0000256" key="1">
    <source>
        <dbReference type="SAM" id="MobiDB-lite"/>
    </source>
</evidence>
<comment type="caution">
    <text evidence="2">The sequence shown here is derived from an EMBL/GenBank/DDBJ whole genome shotgun (WGS) entry which is preliminary data.</text>
</comment>
<keyword evidence="3" id="KW-1185">Reference proteome</keyword>
<evidence type="ECO:0000313" key="2">
    <source>
        <dbReference type="EMBL" id="TDQ48042.1"/>
    </source>
</evidence>
<name>A0A4R6UMR4_9GAMM</name>
<feature type="region of interest" description="Disordered" evidence="1">
    <location>
        <begin position="72"/>
        <end position="94"/>
    </location>
</feature>
<dbReference type="Proteomes" id="UP000295375">
    <property type="component" value="Unassembled WGS sequence"/>
</dbReference>
<evidence type="ECO:0000313" key="3">
    <source>
        <dbReference type="Proteomes" id="UP000295375"/>
    </source>
</evidence>
<dbReference type="RefSeq" id="WP_133590457.1">
    <property type="nucleotide sequence ID" value="NZ_CP037953.1"/>
</dbReference>
<dbReference type="EMBL" id="SNYM01000008">
    <property type="protein sequence ID" value="TDQ48042.1"/>
    <property type="molecule type" value="Genomic_DNA"/>
</dbReference>
<sequence>MNIQGRFSLTLLWLLALSQLWLIYRVEFSGNNDGAGLTVDAVTAAYPPSSAYTDNAQMLSLLQKIEQRLSAQSASSKDEIQHEKEQVSSPSSSAPIARYDQVSIAKADQQLTTMLPYGRISQQRIMDFHAELQRLPAAQRVELATALSRAINEGRIEPVPGMP</sequence>
<organism evidence="2 3">
    <name type="scientific">Permianibacter aggregans</name>
    <dbReference type="NCBI Taxonomy" id="1510150"/>
    <lineage>
        <taxon>Bacteria</taxon>
        <taxon>Pseudomonadati</taxon>
        <taxon>Pseudomonadota</taxon>
        <taxon>Gammaproteobacteria</taxon>
        <taxon>Pseudomonadales</taxon>
        <taxon>Pseudomonadaceae</taxon>
        <taxon>Permianibacter</taxon>
    </lineage>
</organism>
<protein>
    <submittedName>
        <fullName evidence="2">Uncharacterized protein</fullName>
    </submittedName>
</protein>
<dbReference type="AlphaFoldDB" id="A0A4R6UMR4"/>
<accession>A0A4R6UMR4</accession>